<dbReference type="EC" id="6.1.-.-" evidence="3"/>
<keyword evidence="3" id="KW-0436">Ligase</keyword>
<feature type="domain" description="THIF-type NAD/FAD binding fold" evidence="2">
    <location>
        <begin position="53"/>
        <end position="274"/>
    </location>
</feature>
<reference evidence="3" key="1">
    <citation type="submission" date="2020-07" db="EMBL/GenBank/DDBJ databases">
        <title>Koleobacter methoxysyntrophicus gen. nov., sp. nov., a novel anaerobic bacterium isolated from deep subsurface oil field and proposal of Koleobacterales ord. nov. in the phylum Firmicutes.</title>
        <authorList>
            <person name="Sakamoto S."/>
            <person name="Tamaki H."/>
        </authorList>
    </citation>
    <scope>NUCLEOTIDE SEQUENCE</scope>
    <source>
        <strain evidence="3">NRmbB1</strain>
    </source>
</reference>
<dbReference type="Pfam" id="PF00899">
    <property type="entry name" value="ThiF"/>
    <property type="match status" value="1"/>
</dbReference>
<dbReference type="GO" id="GO:0008641">
    <property type="term" value="F:ubiquitin-like modifier activating enzyme activity"/>
    <property type="evidence" value="ECO:0007669"/>
    <property type="project" value="InterPro"/>
</dbReference>
<dbReference type="GO" id="GO:0061503">
    <property type="term" value="F:tRNA threonylcarbamoyladenosine dehydratase"/>
    <property type="evidence" value="ECO:0007669"/>
    <property type="project" value="TreeGrafter"/>
</dbReference>
<dbReference type="SUPFAM" id="SSF69572">
    <property type="entry name" value="Activating enzymes of the ubiquitin-like proteins"/>
    <property type="match status" value="1"/>
</dbReference>
<dbReference type="PANTHER" id="PTHR43267">
    <property type="entry name" value="TRNA THREONYLCARBAMOYLADENOSINE DEHYDRATASE"/>
    <property type="match status" value="1"/>
</dbReference>
<dbReference type="PANTHER" id="PTHR43267:SF1">
    <property type="entry name" value="TRNA THREONYLCARBAMOYLADENOSINE DEHYDRATASE"/>
    <property type="match status" value="1"/>
</dbReference>
<proteinExistence type="predicted"/>
<dbReference type="EMBL" id="CP059066">
    <property type="protein sequence ID" value="QSQ10002.1"/>
    <property type="molecule type" value="Genomic_DNA"/>
</dbReference>
<keyword evidence="4" id="KW-1185">Reference proteome</keyword>
<organism evidence="3 4">
    <name type="scientific">Koleobacter methoxysyntrophicus</name>
    <dbReference type="NCBI Taxonomy" id="2751313"/>
    <lineage>
        <taxon>Bacteria</taxon>
        <taxon>Bacillati</taxon>
        <taxon>Bacillota</taxon>
        <taxon>Clostridia</taxon>
        <taxon>Koleobacterales</taxon>
        <taxon>Koleobacteraceae</taxon>
        <taxon>Koleobacter</taxon>
    </lineage>
</organism>
<evidence type="ECO:0000313" key="4">
    <source>
        <dbReference type="Proteomes" id="UP000662904"/>
    </source>
</evidence>
<dbReference type="InterPro" id="IPR000594">
    <property type="entry name" value="ThiF_NAD_FAD-bd"/>
</dbReference>
<accession>A0A8A0RQ16</accession>
<feature type="region of interest" description="Disordered" evidence="1">
    <location>
        <begin position="1"/>
        <end position="27"/>
    </location>
</feature>
<protein>
    <submittedName>
        <fullName evidence="3">tRNA threonylcarbamoyladenosine dehydratase</fullName>
        <ecNumber evidence="3">6.1.-.-</ecNumber>
    </submittedName>
</protein>
<dbReference type="Gene3D" id="3.40.50.720">
    <property type="entry name" value="NAD(P)-binding Rossmann-like Domain"/>
    <property type="match status" value="1"/>
</dbReference>
<gene>
    <name evidence="3" type="primary">tcdA</name>
    <name evidence="3" type="ORF">H0A61_02394</name>
</gene>
<dbReference type="FunFam" id="3.40.50.720:FF:000141">
    <property type="entry name" value="tRNA threonylcarbamoyladenosine dehydratase"/>
    <property type="match status" value="1"/>
</dbReference>
<dbReference type="CDD" id="cd00755">
    <property type="entry name" value="YgdL_like"/>
    <property type="match status" value="1"/>
</dbReference>
<evidence type="ECO:0000259" key="2">
    <source>
        <dbReference type="Pfam" id="PF00899"/>
    </source>
</evidence>
<dbReference type="InterPro" id="IPR035985">
    <property type="entry name" value="Ubiquitin-activating_enz"/>
</dbReference>
<evidence type="ECO:0000313" key="3">
    <source>
        <dbReference type="EMBL" id="QSQ10002.1"/>
    </source>
</evidence>
<dbReference type="Proteomes" id="UP000662904">
    <property type="component" value="Chromosome"/>
</dbReference>
<dbReference type="AlphaFoldDB" id="A0A8A0RQ16"/>
<dbReference type="InterPro" id="IPR045886">
    <property type="entry name" value="ThiF/MoeB/HesA"/>
</dbReference>
<name>A0A8A0RQ16_9FIRM</name>
<dbReference type="KEGG" id="kme:H0A61_02394"/>
<evidence type="ECO:0000256" key="1">
    <source>
        <dbReference type="SAM" id="MobiDB-lite"/>
    </source>
</evidence>
<sequence length="280" mass="30993">MAYKPPKRGHIKQSGGHPPVERQDSKRSDHGMVGFFYRGEYVNMMNIFSRLELLIGKKGLDILKNKTIGVFGIGGVGSFSVEALARCGIGKLILIDKDNICITNINRQIHALNSTIGRPKVEVMAERIKDINPSIEVVSIQEFYSCETSRKIFNYNYDYIIDAIDTITAKIHLIATSVNKGIPIISSMGAGNKIDPTKFQVSDISDTKICPMARIIRKELRKKGIYQGVKVVYSTELPIKPKNVESVIPGSISFVPSTAGLIIAGEVVKDILRENKICKI</sequence>
<dbReference type="GO" id="GO:0061504">
    <property type="term" value="P:cyclic threonylcarbamoyladenosine biosynthetic process"/>
    <property type="evidence" value="ECO:0007669"/>
    <property type="project" value="TreeGrafter"/>
</dbReference>
<feature type="compositionally biased region" description="Basic residues" evidence="1">
    <location>
        <begin position="1"/>
        <end position="11"/>
    </location>
</feature>